<dbReference type="PROSITE" id="PS50994">
    <property type="entry name" value="INTEGRASE"/>
    <property type="match status" value="1"/>
</dbReference>
<protein>
    <submittedName>
        <fullName evidence="2">IgE-binding protein-like</fullName>
    </submittedName>
</protein>
<sequence length="104" mass="11980">RGLRSSPLFPQYTLYVYVLSVYPRKKLRIHHWLPGNTYILTLQDDLTKYSMGIALPNHQFNTIAEAFVTNFVCTHGIPQTILTDQSTDFLSKILNEPISPTNQR</sequence>
<dbReference type="InterPro" id="IPR036397">
    <property type="entry name" value="RNaseH_sf"/>
</dbReference>
<accession>A0A6G0X9F3</accession>
<dbReference type="GO" id="GO:0003676">
    <property type="term" value="F:nucleic acid binding"/>
    <property type="evidence" value="ECO:0007669"/>
    <property type="project" value="InterPro"/>
</dbReference>
<dbReference type="AlphaFoldDB" id="A0A6G0X9F3"/>
<dbReference type="GO" id="GO:0015074">
    <property type="term" value="P:DNA integration"/>
    <property type="evidence" value="ECO:0007669"/>
    <property type="project" value="InterPro"/>
</dbReference>
<dbReference type="SUPFAM" id="SSF53098">
    <property type="entry name" value="Ribonuclease H-like"/>
    <property type="match status" value="1"/>
</dbReference>
<keyword evidence="3" id="KW-1185">Reference proteome</keyword>
<evidence type="ECO:0000259" key="1">
    <source>
        <dbReference type="PROSITE" id="PS50994"/>
    </source>
</evidence>
<dbReference type="InterPro" id="IPR001584">
    <property type="entry name" value="Integrase_cat-core"/>
</dbReference>
<feature type="domain" description="Integrase catalytic" evidence="1">
    <location>
        <begin position="3"/>
        <end position="104"/>
    </location>
</feature>
<organism evidence="2 3">
    <name type="scientific">Aphis craccivora</name>
    <name type="common">Cowpea aphid</name>
    <dbReference type="NCBI Taxonomy" id="307492"/>
    <lineage>
        <taxon>Eukaryota</taxon>
        <taxon>Metazoa</taxon>
        <taxon>Ecdysozoa</taxon>
        <taxon>Arthropoda</taxon>
        <taxon>Hexapoda</taxon>
        <taxon>Insecta</taxon>
        <taxon>Pterygota</taxon>
        <taxon>Neoptera</taxon>
        <taxon>Paraneoptera</taxon>
        <taxon>Hemiptera</taxon>
        <taxon>Sternorrhyncha</taxon>
        <taxon>Aphidomorpha</taxon>
        <taxon>Aphidoidea</taxon>
        <taxon>Aphididae</taxon>
        <taxon>Aphidini</taxon>
        <taxon>Aphis</taxon>
        <taxon>Aphis</taxon>
    </lineage>
</organism>
<feature type="non-terminal residue" evidence="2">
    <location>
        <position position="1"/>
    </location>
</feature>
<dbReference type="EMBL" id="VUJU01008036">
    <property type="protein sequence ID" value="KAF0736573.1"/>
    <property type="molecule type" value="Genomic_DNA"/>
</dbReference>
<name>A0A6G0X9F3_APHCR</name>
<reference evidence="2 3" key="1">
    <citation type="submission" date="2019-08" db="EMBL/GenBank/DDBJ databases">
        <title>Whole genome of Aphis craccivora.</title>
        <authorList>
            <person name="Voronova N.V."/>
            <person name="Shulinski R.S."/>
            <person name="Bandarenka Y.V."/>
            <person name="Zhorov D.G."/>
            <person name="Warner D."/>
        </authorList>
    </citation>
    <scope>NUCLEOTIDE SEQUENCE [LARGE SCALE GENOMIC DNA]</scope>
    <source>
        <strain evidence="2">180601</strain>
        <tissue evidence="2">Whole Body</tissue>
    </source>
</reference>
<dbReference type="InterPro" id="IPR012337">
    <property type="entry name" value="RNaseH-like_sf"/>
</dbReference>
<dbReference type="OrthoDB" id="441971at2759"/>
<comment type="caution">
    <text evidence="2">The sequence shown here is derived from an EMBL/GenBank/DDBJ whole genome shotgun (WGS) entry which is preliminary data.</text>
</comment>
<evidence type="ECO:0000313" key="2">
    <source>
        <dbReference type="EMBL" id="KAF0736573.1"/>
    </source>
</evidence>
<dbReference type="Gene3D" id="3.30.420.10">
    <property type="entry name" value="Ribonuclease H-like superfamily/Ribonuclease H"/>
    <property type="match status" value="1"/>
</dbReference>
<dbReference type="Proteomes" id="UP000478052">
    <property type="component" value="Unassembled WGS sequence"/>
</dbReference>
<evidence type="ECO:0000313" key="3">
    <source>
        <dbReference type="Proteomes" id="UP000478052"/>
    </source>
</evidence>
<gene>
    <name evidence="2" type="ORF">FWK35_00032774</name>
</gene>
<proteinExistence type="predicted"/>